<accession>A0ABP5M1K4</accession>
<sequence length="66" mass="7226">MKVLVMLPTRTRGFAGIGRPVRRSATPLARVHVPAATATVRRSARRRLGFLVVMCFDARHGRGAAQ</sequence>
<gene>
    <name evidence="1" type="ORF">GCM10009727_62520</name>
</gene>
<dbReference type="Proteomes" id="UP001501020">
    <property type="component" value="Unassembled WGS sequence"/>
</dbReference>
<reference evidence="2" key="1">
    <citation type="journal article" date="2019" name="Int. J. Syst. Evol. Microbiol.">
        <title>The Global Catalogue of Microorganisms (GCM) 10K type strain sequencing project: providing services to taxonomists for standard genome sequencing and annotation.</title>
        <authorList>
            <consortium name="The Broad Institute Genomics Platform"/>
            <consortium name="The Broad Institute Genome Sequencing Center for Infectious Disease"/>
            <person name="Wu L."/>
            <person name="Ma J."/>
        </authorList>
    </citation>
    <scope>NUCLEOTIDE SEQUENCE [LARGE SCALE GENOMIC DNA]</scope>
    <source>
        <strain evidence="2">JCM 13850</strain>
    </source>
</reference>
<protein>
    <submittedName>
        <fullName evidence="1">Uncharacterized protein</fullName>
    </submittedName>
</protein>
<dbReference type="EMBL" id="BAAAMR010000067">
    <property type="protein sequence ID" value="GAA2154995.1"/>
    <property type="molecule type" value="Genomic_DNA"/>
</dbReference>
<evidence type="ECO:0000313" key="1">
    <source>
        <dbReference type="EMBL" id="GAA2154995.1"/>
    </source>
</evidence>
<keyword evidence="2" id="KW-1185">Reference proteome</keyword>
<comment type="caution">
    <text evidence="1">The sequence shown here is derived from an EMBL/GenBank/DDBJ whole genome shotgun (WGS) entry which is preliminary data.</text>
</comment>
<evidence type="ECO:0000313" key="2">
    <source>
        <dbReference type="Proteomes" id="UP001501020"/>
    </source>
</evidence>
<proteinExistence type="predicted"/>
<organism evidence="1 2">
    <name type="scientific">Actinomadura napierensis</name>
    <dbReference type="NCBI Taxonomy" id="267854"/>
    <lineage>
        <taxon>Bacteria</taxon>
        <taxon>Bacillati</taxon>
        <taxon>Actinomycetota</taxon>
        <taxon>Actinomycetes</taxon>
        <taxon>Streptosporangiales</taxon>
        <taxon>Thermomonosporaceae</taxon>
        <taxon>Actinomadura</taxon>
    </lineage>
</organism>
<name>A0ABP5M1K4_9ACTN</name>